<comment type="catalytic activity">
    <reaction evidence="1">
        <text>ATP + protein L-histidine = ADP + protein N-phospho-L-histidine.</text>
        <dbReference type="EC" id="2.7.13.3"/>
    </reaction>
</comment>
<evidence type="ECO:0000256" key="6">
    <source>
        <dbReference type="ARBA" id="ARBA00022777"/>
    </source>
</evidence>
<feature type="transmembrane region" description="Helical" evidence="10">
    <location>
        <begin position="132"/>
        <end position="153"/>
    </location>
</feature>
<evidence type="ECO:0000256" key="4">
    <source>
        <dbReference type="ARBA" id="ARBA00022679"/>
    </source>
</evidence>
<dbReference type="RefSeq" id="WP_128494146.1">
    <property type="nucleotide sequence ID" value="NZ_RZNB01000002.1"/>
</dbReference>
<evidence type="ECO:0000256" key="9">
    <source>
        <dbReference type="SAM" id="MobiDB-lite"/>
    </source>
</evidence>
<keyword evidence="7" id="KW-0067">ATP-binding</keyword>
<accession>A0A444PU89</accession>
<dbReference type="Proteomes" id="UP000288547">
    <property type="component" value="Unassembled WGS sequence"/>
</dbReference>
<dbReference type="Gene3D" id="1.20.5.1930">
    <property type="match status" value="1"/>
</dbReference>
<keyword evidence="5" id="KW-0547">Nucleotide-binding</keyword>
<keyword evidence="6 12" id="KW-0418">Kinase</keyword>
<dbReference type="PANTHER" id="PTHR24421:SF10">
    <property type="entry name" value="NITRATE_NITRITE SENSOR PROTEIN NARQ"/>
    <property type="match status" value="1"/>
</dbReference>
<organism evidence="12 13">
    <name type="scientific">Labedella phragmitis</name>
    <dbReference type="NCBI Taxonomy" id="2498849"/>
    <lineage>
        <taxon>Bacteria</taxon>
        <taxon>Bacillati</taxon>
        <taxon>Actinomycetota</taxon>
        <taxon>Actinomycetes</taxon>
        <taxon>Micrococcales</taxon>
        <taxon>Microbacteriaceae</taxon>
        <taxon>Labedella</taxon>
    </lineage>
</organism>
<evidence type="ECO:0000256" key="1">
    <source>
        <dbReference type="ARBA" id="ARBA00000085"/>
    </source>
</evidence>
<evidence type="ECO:0000256" key="2">
    <source>
        <dbReference type="ARBA" id="ARBA00012438"/>
    </source>
</evidence>
<feature type="transmembrane region" description="Helical" evidence="10">
    <location>
        <begin position="50"/>
        <end position="80"/>
    </location>
</feature>
<feature type="transmembrane region" description="Helical" evidence="10">
    <location>
        <begin position="20"/>
        <end position="38"/>
    </location>
</feature>
<dbReference type="OrthoDB" id="3253720at2"/>
<evidence type="ECO:0000259" key="11">
    <source>
        <dbReference type="Pfam" id="PF07730"/>
    </source>
</evidence>
<feature type="domain" description="Signal transduction histidine kinase subgroup 3 dimerisation and phosphoacceptor" evidence="11">
    <location>
        <begin position="179"/>
        <end position="240"/>
    </location>
</feature>
<keyword evidence="13" id="KW-1185">Reference proteome</keyword>
<keyword evidence="8" id="KW-0902">Two-component regulatory system</keyword>
<dbReference type="GO" id="GO:0005524">
    <property type="term" value="F:ATP binding"/>
    <property type="evidence" value="ECO:0007669"/>
    <property type="project" value="UniProtKB-KW"/>
</dbReference>
<dbReference type="GO" id="GO:0046983">
    <property type="term" value="F:protein dimerization activity"/>
    <property type="evidence" value="ECO:0007669"/>
    <property type="project" value="InterPro"/>
</dbReference>
<comment type="caution">
    <text evidence="12">The sequence shown here is derived from an EMBL/GenBank/DDBJ whole genome shotgun (WGS) entry which is preliminary data.</text>
</comment>
<dbReference type="InterPro" id="IPR011712">
    <property type="entry name" value="Sig_transdc_His_kin_sub3_dim/P"/>
</dbReference>
<sequence>MLRSRAFWEQRSLHPVARLLLVLAVGVLLCIAIAFILASGTFTRYDLLAVALYLSLAAFAWHPTIAAVVVMVISGVGVVFTGSGGDLLELAIALSLVAATCVPWVIVAHVALLGALTTYIALSGPTLAEGGVYGIAGIALIAFLAGIAFRLVAARETVLVAERARIAKDLEAIARHDQERIADELHDGIAHDLTLILFHARALPRQPDRAGRQVSLTTIEESAEQALQSIQSLLSLIRDTKTEGPRLRSTRYEGSVTEAVTSLGALLHDAGIPTSVATPSVPLGVATTAERVLTETAVEAVTNIIKHAPKSKSASIGIHVRPDAVELVVKNVAPTSLTAEDHTTGGRGLRRARQRLASSEGRLESERTPEGWSLRAVVPADPDSASEHGGVSAFPPP</sequence>
<keyword evidence="4" id="KW-0808">Transferase</keyword>
<proteinExistence type="predicted"/>
<name>A0A444PU89_9MICO</name>
<gene>
    <name evidence="12" type="ORF">ELQ90_04740</name>
</gene>
<evidence type="ECO:0000313" key="13">
    <source>
        <dbReference type="Proteomes" id="UP000288547"/>
    </source>
</evidence>
<feature type="region of interest" description="Disordered" evidence="9">
    <location>
        <begin position="338"/>
        <end position="397"/>
    </location>
</feature>
<dbReference type="Pfam" id="PF07730">
    <property type="entry name" value="HisKA_3"/>
    <property type="match status" value="1"/>
</dbReference>
<dbReference type="GO" id="GO:0016020">
    <property type="term" value="C:membrane"/>
    <property type="evidence" value="ECO:0007669"/>
    <property type="project" value="InterPro"/>
</dbReference>
<dbReference type="InterPro" id="IPR050482">
    <property type="entry name" value="Sensor_HK_TwoCompSys"/>
</dbReference>
<evidence type="ECO:0000256" key="3">
    <source>
        <dbReference type="ARBA" id="ARBA00022553"/>
    </source>
</evidence>
<evidence type="ECO:0000256" key="10">
    <source>
        <dbReference type="SAM" id="Phobius"/>
    </source>
</evidence>
<dbReference type="InterPro" id="IPR036890">
    <property type="entry name" value="HATPase_C_sf"/>
</dbReference>
<keyword evidence="10" id="KW-1133">Transmembrane helix</keyword>
<reference evidence="12 13" key="1">
    <citation type="submission" date="2018-12" db="EMBL/GenBank/DDBJ databases">
        <authorList>
            <person name="Li F."/>
        </authorList>
    </citation>
    <scope>NUCLEOTIDE SEQUENCE [LARGE SCALE GENOMIC DNA]</scope>
    <source>
        <strain evidence="12 13">11W25H-1</strain>
    </source>
</reference>
<dbReference type="PANTHER" id="PTHR24421">
    <property type="entry name" value="NITRATE/NITRITE SENSOR PROTEIN NARX-RELATED"/>
    <property type="match status" value="1"/>
</dbReference>
<dbReference type="AlphaFoldDB" id="A0A444PU89"/>
<evidence type="ECO:0000256" key="8">
    <source>
        <dbReference type="ARBA" id="ARBA00023012"/>
    </source>
</evidence>
<dbReference type="EC" id="2.7.13.3" evidence="2"/>
<evidence type="ECO:0000256" key="7">
    <source>
        <dbReference type="ARBA" id="ARBA00022840"/>
    </source>
</evidence>
<evidence type="ECO:0000313" key="12">
    <source>
        <dbReference type="EMBL" id="RWZ51430.1"/>
    </source>
</evidence>
<dbReference type="EMBL" id="RZNB01000002">
    <property type="protein sequence ID" value="RWZ51430.1"/>
    <property type="molecule type" value="Genomic_DNA"/>
</dbReference>
<dbReference type="Gene3D" id="3.30.565.10">
    <property type="entry name" value="Histidine kinase-like ATPase, C-terminal domain"/>
    <property type="match status" value="1"/>
</dbReference>
<keyword evidence="3" id="KW-0597">Phosphoprotein</keyword>
<evidence type="ECO:0000256" key="5">
    <source>
        <dbReference type="ARBA" id="ARBA00022741"/>
    </source>
</evidence>
<keyword evidence="10" id="KW-0812">Transmembrane</keyword>
<keyword evidence="10" id="KW-0472">Membrane</keyword>
<dbReference type="GO" id="GO:0000155">
    <property type="term" value="F:phosphorelay sensor kinase activity"/>
    <property type="evidence" value="ECO:0007669"/>
    <property type="project" value="InterPro"/>
</dbReference>
<protein>
    <recommendedName>
        <fullName evidence="2">histidine kinase</fullName>
        <ecNumber evidence="2">2.7.13.3</ecNumber>
    </recommendedName>
</protein>
<feature type="transmembrane region" description="Helical" evidence="10">
    <location>
        <begin position="92"/>
        <end position="120"/>
    </location>
</feature>